<evidence type="ECO:0000313" key="5">
    <source>
        <dbReference type="Proteomes" id="UP000254510"/>
    </source>
</evidence>
<dbReference type="PRINTS" id="PR00743">
    <property type="entry name" value="GLHYDRLASE36"/>
</dbReference>
<keyword evidence="4" id="KW-0326">Glycosidase</keyword>
<reference evidence="4 5" key="1">
    <citation type="submission" date="2018-06" db="EMBL/GenBank/DDBJ databases">
        <authorList>
            <consortium name="Pathogen Informatics"/>
            <person name="Doyle S."/>
        </authorList>
    </citation>
    <scope>NUCLEOTIDE SEQUENCE [LARGE SCALE GENOMIC DNA]</scope>
    <source>
        <strain evidence="4 5">NCTC13767</strain>
    </source>
</reference>
<dbReference type="EC" id="3.2.1.22" evidence="2"/>
<accession>A0A380K3E4</accession>
<dbReference type="InterPro" id="IPR002252">
    <property type="entry name" value="Glyco_hydro_36"/>
</dbReference>
<evidence type="ECO:0000256" key="2">
    <source>
        <dbReference type="ARBA" id="ARBA00012755"/>
    </source>
</evidence>
<sequence length="205" mass="23191">MTGALPGTFGNEEDVETLIVCLKDDYADLELELQYAIYVNYPIITRQQKIINKDNQTVSIKRFASFSLDLPNENYDWVHLDGAWARENHLSRSSIQEGIQNVSSTRGHSSHVHTPFLAICSPEVTENSGQVYGCSLIYSGSFLAQIESDNYNTLRIQMGINPFQFDWQLHPGQLLESPQAVLVVSQSGFNGMSQVFHDFYKEHLI</sequence>
<feature type="domain" description="Glycosyl hydrolase family 36 N-terminal" evidence="3">
    <location>
        <begin position="4"/>
        <end position="169"/>
    </location>
</feature>
<dbReference type="Pfam" id="PF16875">
    <property type="entry name" value="Glyco_hydro_36N"/>
    <property type="match status" value="1"/>
</dbReference>
<gene>
    <name evidence="4" type="primary">galA1_2</name>
    <name evidence="4" type="ORF">NCTC13767_01227</name>
</gene>
<dbReference type="EMBL" id="UHFM01000006">
    <property type="protein sequence ID" value="SUN59226.1"/>
    <property type="molecule type" value="Genomic_DNA"/>
</dbReference>
<dbReference type="Gene3D" id="2.70.98.60">
    <property type="entry name" value="alpha-galactosidase from lactobacil brevis"/>
    <property type="match status" value="1"/>
</dbReference>
<evidence type="ECO:0000256" key="1">
    <source>
        <dbReference type="ARBA" id="ARBA00001255"/>
    </source>
</evidence>
<name>A0A380K3E4_9STRE</name>
<dbReference type="InterPro" id="IPR038417">
    <property type="entry name" value="Alpga-gal_N_sf"/>
</dbReference>
<dbReference type="InterPro" id="IPR031704">
    <property type="entry name" value="Glyco_hydro_36_N"/>
</dbReference>
<dbReference type="AlphaFoldDB" id="A0A380K3E4"/>
<proteinExistence type="predicted"/>
<keyword evidence="4" id="KW-0378">Hydrolase</keyword>
<dbReference type="GO" id="GO:0016052">
    <property type="term" value="P:carbohydrate catabolic process"/>
    <property type="evidence" value="ECO:0007669"/>
    <property type="project" value="InterPro"/>
</dbReference>
<dbReference type="GO" id="GO:0004557">
    <property type="term" value="F:alpha-galactosidase activity"/>
    <property type="evidence" value="ECO:0007669"/>
    <property type="project" value="UniProtKB-EC"/>
</dbReference>
<dbReference type="Proteomes" id="UP000254510">
    <property type="component" value="Unassembled WGS sequence"/>
</dbReference>
<comment type="catalytic activity">
    <reaction evidence="1">
        <text>Hydrolysis of terminal, non-reducing alpha-D-galactose residues in alpha-D-galactosides, including galactose oligosaccharides, galactomannans and galactolipids.</text>
        <dbReference type="EC" id="3.2.1.22"/>
    </reaction>
</comment>
<organism evidence="4 5">
    <name type="scientific">Streptococcus gallolyticus</name>
    <dbReference type="NCBI Taxonomy" id="315405"/>
    <lineage>
        <taxon>Bacteria</taxon>
        <taxon>Bacillati</taxon>
        <taxon>Bacillota</taxon>
        <taxon>Bacilli</taxon>
        <taxon>Lactobacillales</taxon>
        <taxon>Streptococcaceae</taxon>
        <taxon>Streptococcus</taxon>
    </lineage>
</organism>
<protein>
    <recommendedName>
        <fullName evidence="2">alpha-galactosidase</fullName>
        <ecNumber evidence="2">3.2.1.22</ecNumber>
    </recommendedName>
</protein>
<evidence type="ECO:0000313" key="4">
    <source>
        <dbReference type="EMBL" id="SUN59226.1"/>
    </source>
</evidence>
<evidence type="ECO:0000259" key="3">
    <source>
        <dbReference type="Pfam" id="PF16875"/>
    </source>
</evidence>